<keyword evidence="3" id="KW-1185">Reference proteome</keyword>
<name>A0AA88DAQ0_FICCA</name>
<evidence type="ECO:0000256" key="1">
    <source>
        <dbReference type="SAM" id="MobiDB-lite"/>
    </source>
</evidence>
<feature type="region of interest" description="Disordered" evidence="1">
    <location>
        <begin position="1"/>
        <end position="22"/>
    </location>
</feature>
<comment type="caution">
    <text evidence="2">The sequence shown here is derived from an EMBL/GenBank/DDBJ whole genome shotgun (WGS) entry which is preliminary data.</text>
</comment>
<sequence length="68" mass="7281">MSRHDNDTARNGGETDDGVLEPEELPLFQDEQAEGPGLDVVAFLSQPSGIIWLRPELDTVVAFGASLG</sequence>
<reference evidence="2" key="1">
    <citation type="submission" date="2023-07" db="EMBL/GenBank/DDBJ databases">
        <title>draft genome sequence of fig (Ficus carica).</title>
        <authorList>
            <person name="Takahashi T."/>
            <person name="Nishimura K."/>
        </authorList>
    </citation>
    <scope>NUCLEOTIDE SEQUENCE</scope>
</reference>
<gene>
    <name evidence="2" type="ORF">TIFTF001_021389</name>
</gene>
<proteinExistence type="predicted"/>
<dbReference type="Proteomes" id="UP001187192">
    <property type="component" value="Unassembled WGS sequence"/>
</dbReference>
<protein>
    <submittedName>
        <fullName evidence="2">Uncharacterized protein</fullName>
    </submittedName>
</protein>
<dbReference type="AlphaFoldDB" id="A0AA88DAQ0"/>
<evidence type="ECO:0000313" key="3">
    <source>
        <dbReference type="Proteomes" id="UP001187192"/>
    </source>
</evidence>
<dbReference type="EMBL" id="BTGU01000041">
    <property type="protein sequence ID" value="GMN52238.1"/>
    <property type="molecule type" value="Genomic_DNA"/>
</dbReference>
<organism evidence="2 3">
    <name type="scientific">Ficus carica</name>
    <name type="common">Common fig</name>
    <dbReference type="NCBI Taxonomy" id="3494"/>
    <lineage>
        <taxon>Eukaryota</taxon>
        <taxon>Viridiplantae</taxon>
        <taxon>Streptophyta</taxon>
        <taxon>Embryophyta</taxon>
        <taxon>Tracheophyta</taxon>
        <taxon>Spermatophyta</taxon>
        <taxon>Magnoliopsida</taxon>
        <taxon>eudicotyledons</taxon>
        <taxon>Gunneridae</taxon>
        <taxon>Pentapetalae</taxon>
        <taxon>rosids</taxon>
        <taxon>fabids</taxon>
        <taxon>Rosales</taxon>
        <taxon>Moraceae</taxon>
        <taxon>Ficeae</taxon>
        <taxon>Ficus</taxon>
    </lineage>
</organism>
<evidence type="ECO:0000313" key="2">
    <source>
        <dbReference type="EMBL" id="GMN52238.1"/>
    </source>
</evidence>
<accession>A0AA88DAQ0</accession>